<sequence length="202" mass="20237">MKFGTIAAITLGAVAAVGITAGAANAQPVEPDREITTAGVEQGVDYRTTVSRETGAISTAVEHGTFAVVDDGTKIKLTSDTGAVVAEVPLTFQVSGSKLSVAHEISDSGRRLALTPKADAKEIGEMQPISSMNRLIAELNQNVVGVVGGALLGGLLGALIGLGFFSIITGPIGLVVGAIAGGAIQGGQPFMDALMAVVNGEP</sequence>
<protein>
    <recommendedName>
        <fullName evidence="3">DUF8020 domain-containing protein</fullName>
    </recommendedName>
</protein>
<keyword evidence="2" id="KW-0732">Signal</keyword>
<feature type="signal peptide" evidence="2">
    <location>
        <begin position="1"/>
        <end position="26"/>
    </location>
</feature>
<feature type="domain" description="DUF8020" evidence="3">
    <location>
        <begin position="43"/>
        <end position="117"/>
    </location>
</feature>
<dbReference type="RefSeq" id="WP_040870361.1">
    <property type="nucleotide sequence ID" value="NZ_JAAXOS010000023.1"/>
</dbReference>
<comment type="caution">
    <text evidence="4">The sequence shown here is derived from an EMBL/GenBank/DDBJ whole genome shotgun (WGS) entry which is preliminary data.</text>
</comment>
<keyword evidence="1" id="KW-0472">Membrane</keyword>
<dbReference type="AlphaFoldDB" id="A0A7X6LBC7"/>
<gene>
    <name evidence="4" type="ORF">HGB38_32695</name>
</gene>
<dbReference type="Proteomes" id="UP000540698">
    <property type="component" value="Unassembled WGS sequence"/>
</dbReference>
<accession>A0A7X6LBC7</accession>
<keyword evidence="5" id="KW-1185">Reference proteome</keyword>
<evidence type="ECO:0000313" key="4">
    <source>
        <dbReference type="EMBL" id="NKY30932.1"/>
    </source>
</evidence>
<keyword evidence="1" id="KW-1133">Transmembrane helix</keyword>
<dbReference type="InterPro" id="IPR058333">
    <property type="entry name" value="DUF8020"/>
</dbReference>
<feature type="transmembrane region" description="Helical" evidence="1">
    <location>
        <begin position="143"/>
        <end position="165"/>
    </location>
</feature>
<evidence type="ECO:0000256" key="2">
    <source>
        <dbReference type="SAM" id="SignalP"/>
    </source>
</evidence>
<name>A0A7X6LBC7_9NOCA</name>
<dbReference type="Pfam" id="PF26059">
    <property type="entry name" value="DUF8020"/>
    <property type="match status" value="1"/>
</dbReference>
<reference evidence="4 5" key="1">
    <citation type="submission" date="2020-04" db="EMBL/GenBank/DDBJ databases">
        <title>MicrobeNet Type strains.</title>
        <authorList>
            <person name="Nicholson A.C."/>
        </authorList>
    </citation>
    <scope>NUCLEOTIDE SEQUENCE [LARGE SCALE GENOMIC DNA]</scope>
    <source>
        <strain evidence="4 5">DSM 44956</strain>
    </source>
</reference>
<evidence type="ECO:0000313" key="5">
    <source>
        <dbReference type="Proteomes" id="UP000540698"/>
    </source>
</evidence>
<keyword evidence="1" id="KW-0812">Transmembrane</keyword>
<dbReference type="EMBL" id="JAAXOS010000023">
    <property type="protein sequence ID" value="NKY30932.1"/>
    <property type="molecule type" value="Genomic_DNA"/>
</dbReference>
<evidence type="ECO:0000259" key="3">
    <source>
        <dbReference type="Pfam" id="PF26059"/>
    </source>
</evidence>
<proteinExistence type="predicted"/>
<feature type="chain" id="PRO_5031252340" description="DUF8020 domain-containing protein" evidence="2">
    <location>
        <begin position="27"/>
        <end position="202"/>
    </location>
</feature>
<evidence type="ECO:0000256" key="1">
    <source>
        <dbReference type="SAM" id="Phobius"/>
    </source>
</evidence>
<organism evidence="4 5">
    <name type="scientific">Nocardia gamkensis</name>
    <dbReference type="NCBI Taxonomy" id="352869"/>
    <lineage>
        <taxon>Bacteria</taxon>
        <taxon>Bacillati</taxon>
        <taxon>Actinomycetota</taxon>
        <taxon>Actinomycetes</taxon>
        <taxon>Mycobacteriales</taxon>
        <taxon>Nocardiaceae</taxon>
        <taxon>Nocardia</taxon>
    </lineage>
</organism>